<dbReference type="InterPro" id="IPR029039">
    <property type="entry name" value="Flavoprotein-like_sf"/>
</dbReference>
<dbReference type="GO" id="GO:0010181">
    <property type="term" value="F:FMN binding"/>
    <property type="evidence" value="ECO:0007669"/>
    <property type="project" value="InterPro"/>
</dbReference>
<dbReference type="GO" id="GO:0016651">
    <property type="term" value="F:oxidoreductase activity, acting on NAD(P)H"/>
    <property type="evidence" value="ECO:0007669"/>
    <property type="project" value="UniProtKB-ARBA"/>
</dbReference>
<dbReference type="PANTHER" id="PTHR39201">
    <property type="entry name" value="EXPORTED PROTEIN-RELATED"/>
    <property type="match status" value="1"/>
</dbReference>
<dbReference type="SUPFAM" id="SSF52218">
    <property type="entry name" value="Flavoproteins"/>
    <property type="match status" value="1"/>
</dbReference>
<dbReference type="InterPro" id="IPR008254">
    <property type="entry name" value="Flavodoxin/NO_synth"/>
</dbReference>
<protein>
    <submittedName>
        <fullName evidence="2">Flavodoxin</fullName>
    </submittedName>
</protein>
<feature type="domain" description="Flavodoxin-like" evidence="1">
    <location>
        <begin position="5"/>
        <end position="159"/>
    </location>
</feature>
<dbReference type="EMBL" id="CP117826">
    <property type="protein sequence ID" value="XCC63544.1"/>
    <property type="molecule type" value="Genomic_DNA"/>
</dbReference>
<sequence>MEQKKTLVAYFSCSGVTKKAAEAVASVADADLYEIKPEIPYTSADLDWTDPKSRSSIEMKDPSSRPAIAEKAAGMDGYETIFVGFPIWWYVAPTIISTFLESYDFSGKTIVPFCTSGGSGPGKTDDILHALCPDSVQWRPCRLLNGHLSEKELHRWIESLSL</sequence>
<dbReference type="NCBIfam" id="NF005501">
    <property type="entry name" value="PRK07116.1"/>
    <property type="match status" value="1"/>
</dbReference>
<evidence type="ECO:0000259" key="1">
    <source>
        <dbReference type="Pfam" id="PF12682"/>
    </source>
</evidence>
<name>A0AAU8ACH9_9FIRM</name>
<organism evidence="2">
    <name type="scientific">Christensenella massiliensis</name>
    <dbReference type="NCBI Taxonomy" id="1805714"/>
    <lineage>
        <taxon>Bacteria</taxon>
        <taxon>Bacillati</taxon>
        <taxon>Bacillota</taxon>
        <taxon>Clostridia</taxon>
        <taxon>Christensenellales</taxon>
        <taxon>Christensenellaceae</taxon>
        <taxon>Christensenella</taxon>
    </lineage>
</organism>
<dbReference type="AlphaFoldDB" id="A0AAU8ACH9"/>
<accession>A0AAU8ACH9</accession>
<proteinExistence type="predicted"/>
<dbReference type="Pfam" id="PF12682">
    <property type="entry name" value="Flavodoxin_4"/>
    <property type="match status" value="1"/>
</dbReference>
<dbReference type="Gene3D" id="3.40.50.360">
    <property type="match status" value="1"/>
</dbReference>
<gene>
    <name evidence="2" type="ORF">PUP29_04795</name>
</gene>
<dbReference type="PANTHER" id="PTHR39201:SF1">
    <property type="entry name" value="FLAVODOXIN-LIKE DOMAIN-CONTAINING PROTEIN"/>
    <property type="match status" value="1"/>
</dbReference>
<evidence type="ECO:0000313" key="2">
    <source>
        <dbReference type="EMBL" id="XCC63544.1"/>
    </source>
</evidence>
<reference evidence="2" key="1">
    <citation type="submission" date="2023-02" db="EMBL/GenBank/DDBJ databases">
        <title>Gut commensal Christensenella minuta modulates host metabolism via a new class of secondary bile acids.</title>
        <authorList>
            <person name="Liu C."/>
        </authorList>
    </citation>
    <scope>NUCLEOTIDE SEQUENCE</scope>
    <source>
        <strain evidence="2">CA70</strain>
    </source>
</reference>